<feature type="region of interest" description="Disordered" evidence="1">
    <location>
        <begin position="87"/>
        <end position="123"/>
    </location>
</feature>
<feature type="compositionally biased region" description="Basic and acidic residues" evidence="1">
    <location>
        <begin position="87"/>
        <end position="103"/>
    </location>
</feature>
<name>A0ABR0EN19_ZASCE</name>
<dbReference type="EMBL" id="JAXOVC010000004">
    <property type="protein sequence ID" value="KAK4502608.1"/>
    <property type="molecule type" value="Genomic_DNA"/>
</dbReference>
<gene>
    <name evidence="3" type="ORF">PRZ48_006034</name>
</gene>
<dbReference type="InterPro" id="IPR029476">
    <property type="entry name" value="DNase_NucA_NucB"/>
</dbReference>
<dbReference type="Pfam" id="PF14040">
    <property type="entry name" value="DNase_NucA_NucB"/>
    <property type="match status" value="1"/>
</dbReference>
<evidence type="ECO:0000313" key="4">
    <source>
        <dbReference type="Proteomes" id="UP001305779"/>
    </source>
</evidence>
<feature type="domain" description="Deoxyribonuclease NucA/NucB" evidence="2">
    <location>
        <begin position="73"/>
        <end position="167"/>
    </location>
</feature>
<evidence type="ECO:0000313" key="3">
    <source>
        <dbReference type="EMBL" id="KAK4502608.1"/>
    </source>
</evidence>
<protein>
    <recommendedName>
        <fullName evidence="2">Deoxyribonuclease NucA/NucB domain-containing protein</fullName>
    </recommendedName>
</protein>
<organism evidence="3 4">
    <name type="scientific">Zasmidium cellare</name>
    <name type="common">Wine cellar mold</name>
    <name type="synonym">Racodium cellare</name>
    <dbReference type="NCBI Taxonomy" id="395010"/>
    <lineage>
        <taxon>Eukaryota</taxon>
        <taxon>Fungi</taxon>
        <taxon>Dikarya</taxon>
        <taxon>Ascomycota</taxon>
        <taxon>Pezizomycotina</taxon>
        <taxon>Dothideomycetes</taxon>
        <taxon>Dothideomycetidae</taxon>
        <taxon>Mycosphaerellales</taxon>
        <taxon>Mycosphaerellaceae</taxon>
        <taxon>Zasmidium</taxon>
    </lineage>
</organism>
<accession>A0ABR0EN19</accession>
<dbReference type="Proteomes" id="UP001305779">
    <property type="component" value="Unassembled WGS sequence"/>
</dbReference>
<proteinExistence type="predicted"/>
<evidence type="ECO:0000256" key="1">
    <source>
        <dbReference type="SAM" id="MobiDB-lite"/>
    </source>
</evidence>
<keyword evidence="4" id="KW-1185">Reference proteome</keyword>
<evidence type="ECO:0000259" key="2">
    <source>
        <dbReference type="Pfam" id="PF14040"/>
    </source>
</evidence>
<sequence length="318" mass="35158">MSARCPFTRLIKKAENDGQNAKNQSTTIKQFSKMLYTQSLVLLGLLGSVQQVTSFATFGVSCALYPGPCNNNCYAIFVADKSHNLNWDKPDRKTKDQRRKDAGCEPNPCKNGKIKKPSNEENSCDEYPYASTVEGGPDSIIRCTEEDENLNEGSALGGFLTSNDGCGGEQCTFTVMNTKASKDTPYCLDEGGANDGFEYRKKNGNYIQAKRGKLDLCCTDRIPSNLHQDEEGNVYHERHVPDPAVYFPLDKRREFLLDNGETGLLMSRDLETSYEGHKIVTGHPNGTVSTARVVRELHGMEKSPALRPSHLKSRIAGA</sequence>
<reference evidence="3 4" key="1">
    <citation type="journal article" date="2023" name="G3 (Bethesda)">
        <title>A chromosome-level genome assembly of Zasmidium syzygii isolated from banana leaves.</title>
        <authorList>
            <person name="van Westerhoven A.C."/>
            <person name="Mehrabi R."/>
            <person name="Talebi R."/>
            <person name="Steentjes M.B.F."/>
            <person name="Corcolon B."/>
            <person name="Chong P.A."/>
            <person name="Kema G.H.J."/>
            <person name="Seidl M.F."/>
        </authorList>
    </citation>
    <scope>NUCLEOTIDE SEQUENCE [LARGE SCALE GENOMIC DNA]</scope>
    <source>
        <strain evidence="3 4">P124</strain>
    </source>
</reference>
<comment type="caution">
    <text evidence="3">The sequence shown here is derived from an EMBL/GenBank/DDBJ whole genome shotgun (WGS) entry which is preliminary data.</text>
</comment>